<dbReference type="GO" id="GO:0008270">
    <property type="term" value="F:zinc ion binding"/>
    <property type="evidence" value="ECO:0007669"/>
    <property type="project" value="InterPro"/>
</dbReference>
<evidence type="ECO:0000256" key="4">
    <source>
        <dbReference type="ARBA" id="ARBA00022833"/>
    </source>
</evidence>
<dbReference type="KEGG" id="dar:Daro_0821"/>
<dbReference type="HOGENOM" id="CLU_073571_0_0_4"/>
<accession>Q47HV4</accession>
<organism evidence="6">
    <name type="scientific">Dechloromonas aromatica (strain RCB)</name>
    <dbReference type="NCBI Taxonomy" id="159087"/>
    <lineage>
        <taxon>Bacteria</taxon>
        <taxon>Pseudomonadati</taxon>
        <taxon>Pseudomonadota</taxon>
        <taxon>Betaproteobacteria</taxon>
        <taxon>Rhodocyclales</taxon>
        <taxon>Azonexaceae</taxon>
        <taxon>Dechloromonas</taxon>
    </lineage>
</organism>
<dbReference type="CDD" id="cd04327">
    <property type="entry name" value="ZnMc_MMP_like_3"/>
    <property type="match status" value="1"/>
</dbReference>
<evidence type="ECO:0000259" key="5">
    <source>
        <dbReference type="SMART" id="SM00235"/>
    </source>
</evidence>
<gene>
    <name evidence="6" type="ordered locus">Daro_0821</name>
</gene>
<protein>
    <submittedName>
        <fullName evidence="6">Peptidase, metallopeptidase</fullName>
    </submittedName>
</protein>
<dbReference type="InterPro" id="IPR006026">
    <property type="entry name" value="Peptidase_Metallo"/>
</dbReference>
<dbReference type="Gene3D" id="3.40.390.10">
    <property type="entry name" value="Collagenase (Catalytic Domain)"/>
    <property type="match status" value="1"/>
</dbReference>
<dbReference type="GO" id="GO:0031012">
    <property type="term" value="C:extracellular matrix"/>
    <property type="evidence" value="ECO:0007669"/>
    <property type="project" value="InterPro"/>
</dbReference>
<dbReference type="EMBL" id="CP000089">
    <property type="protein sequence ID" value="AAZ45577.1"/>
    <property type="molecule type" value="Genomic_DNA"/>
</dbReference>
<dbReference type="GO" id="GO:0004222">
    <property type="term" value="F:metalloendopeptidase activity"/>
    <property type="evidence" value="ECO:0007669"/>
    <property type="project" value="InterPro"/>
</dbReference>
<evidence type="ECO:0000313" key="6">
    <source>
        <dbReference type="EMBL" id="AAZ45577.1"/>
    </source>
</evidence>
<name>Q47HV4_DECAR</name>
<reference evidence="6" key="1">
    <citation type="submission" date="2005-08" db="EMBL/GenBank/DDBJ databases">
        <title>Complete sequence of Dechloromonas aromatica RCB.</title>
        <authorList>
            <person name="Salinero K.K."/>
            <person name="Copeland A."/>
            <person name="Lucas S."/>
            <person name="Lapidus A."/>
            <person name="Barry K."/>
            <person name="Detter J.C."/>
            <person name="Glavina T."/>
            <person name="Hammon N."/>
            <person name="Israni S."/>
            <person name="Pitluck S."/>
            <person name="Di Bartolo G."/>
            <person name="Trong S."/>
            <person name="Schmutz J."/>
            <person name="Larimer F."/>
            <person name="Land M."/>
            <person name="Ivanova N."/>
            <person name="Richardson P."/>
        </authorList>
    </citation>
    <scope>NUCLEOTIDE SEQUENCE</scope>
    <source>
        <strain evidence="6">RCB</strain>
    </source>
</reference>
<dbReference type="InterPro" id="IPR024079">
    <property type="entry name" value="MetalloPept_cat_dom_sf"/>
</dbReference>
<feature type="domain" description="Peptidase metallopeptidase" evidence="5">
    <location>
        <begin position="74"/>
        <end position="227"/>
    </location>
</feature>
<dbReference type="eggNOG" id="COG5549">
    <property type="taxonomic scope" value="Bacteria"/>
</dbReference>
<dbReference type="SMART" id="SM00235">
    <property type="entry name" value="ZnMc"/>
    <property type="match status" value="1"/>
</dbReference>
<dbReference type="InterPro" id="IPR001818">
    <property type="entry name" value="Pept_M10_metallopeptidase"/>
</dbReference>
<dbReference type="AlphaFoldDB" id="Q47HV4"/>
<keyword evidence="1" id="KW-0645">Protease</keyword>
<sequence length="277" mass="31521">MAFKPATKRKGATLVASFPPEQAHPRICFERIIPDELDQERPARQALREYMLSSEKRKLNADEVAHVARMAVVKTKKWPAGTTLRCLFLDGSTTMKKKVRAYAHQWEKQANIKLKFVTKAPAEIRISFYADAGSWSAVGRDALNQAYFPLHQPTMNYGWLRDDTPDDEYSRVVLHEFGHALGCIHEHQTPTFNRKWDVKAVMKYFQGPPNYWTEDSIKHNVLQKYSPTGIAATVFDPKSIMLYSFDAALFADGLGPTNENSKCSSDDIKMIGTMYPK</sequence>
<dbReference type="OrthoDB" id="3669864at2"/>
<keyword evidence="4" id="KW-0862">Zinc</keyword>
<keyword evidence="2" id="KW-0479">Metal-binding</keyword>
<evidence type="ECO:0000256" key="2">
    <source>
        <dbReference type="ARBA" id="ARBA00022723"/>
    </source>
</evidence>
<proteinExistence type="predicted"/>
<dbReference type="SUPFAM" id="SSF55486">
    <property type="entry name" value="Metalloproteases ('zincins'), catalytic domain"/>
    <property type="match status" value="1"/>
</dbReference>
<dbReference type="STRING" id="159087.Daro_0821"/>
<dbReference type="GO" id="GO:0006508">
    <property type="term" value="P:proteolysis"/>
    <property type="evidence" value="ECO:0007669"/>
    <property type="project" value="UniProtKB-KW"/>
</dbReference>
<keyword evidence="3" id="KW-0378">Hydrolase</keyword>
<evidence type="ECO:0000256" key="3">
    <source>
        <dbReference type="ARBA" id="ARBA00022801"/>
    </source>
</evidence>
<dbReference type="Pfam" id="PF00413">
    <property type="entry name" value="Peptidase_M10"/>
    <property type="match status" value="1"/>
</dbReference>
<evidence type="ECO:0000256" key="1">
    <source>
        <dbReference type="ARBA" id="ARBA00022670"/>
    </source>
</evidence>